<accession>A0AC34R8H7</accession>
<proteinExistence type="predicted"/>
<dbReference type="WBParaSite" id="JU765_v2.g4475.t1">
    <property type="protein sequence ID" value="JU765_v2.g4475.t1"/>
    <property type="gene ID" value="JU765_v2.g4475"/>
</dbReference>
<organism evidence="1 2">
    <name type="scientific">Panagrolaimus sp. JU765</name>
    <dbReference type="NCBI Taxonomy" id="591449"/>
    <lineage>
        <taxon>Eukaryota</taxon>
        <taxon>Metazoa</taxon>
        <taxon>Ecdysozoa</taxon>
        <taxon>Nematoda</taxon>
        <taxon>Chromadorea</taxon>
        <taxon>Rhabditida</taxon>
        <taxon>Tylenchina</taxon>
        <taxon>Panagrolaimomorpha</taxon>
        <taxon>Panagrolaimoidea</taxon>
        <taxon>Panagrolaimidae</taxon>
        <taxon>Panagrolaimus</taxon>
    </lineage>
</organism>
<evidence type="ECO:0000313" key="1">
    <source>
        <dbReference type="Proteomes" id="UP000887576"/>
    </source>
</evidence>
<protein>
    <submittedName>
        <fullName evidence="2">Uncharacterized protein</fullName>
    </submittedName>
</protein>
<reference evidence="2" key="1">
    <citation type="submission" date="2022-11" db="UniProtKB">
        <authorList>
            <consortium name="WormBaseParasite"/>
        </authorList>
    </citation>
    <scope>IDENTIFICATION</scope>
</reference>
<dbReference type="Proteomes" id="UP000887576">
    <property type="component" value="Unplaced"/>
</dbReference>
<evidence type="ECO:0000313" key="2">
    <source>
        <dbReference type="WBParaSite" id="JU765_v2.g4475.t1"/>
    </source>
</evidence>
<name>A0AC34R8H7_9BILA</name>
<sequence length="80" mass="8731">MLIKAVAKTNNKSKQQSKDLGQTMLDNNNTKQTSTSVDTNFGTESSASKAARIAVVKYISLFVSAVGLRVVIELICDFYK</sequence>